<dbReference type="GO" id="GO:0051537">
    <property type="term" value="F:2 iron, 2 sulfur cluster binding"/>
    <property type="evidence" value="ECO:0007669"/>
    <property type="project" value="InterPro"/>
</dbReference>
<feature type="domain" description="FAD-binding FR-type" evidence="3">
    <location>
        <begin position="101"/>
        <end position="199"/>
    </location>
</feature>
<dbReference type="GO" id="GO:0016491">
    <property type="term" value="F:oxidoreductase activity"/>
    <property type="evidence" value="ECO:0007669"/>
    <property type="project" value="InterPro"/>
</dbReference>
<dbReference type="SUPFAM" id="SSF63380">
    <property type="entry name" value="Riboflavin synthase domain-like"/>
    <property type="match status" value="1"/>
</dbReference>
<evidence type="ECO:0000259" key="3">
    <source>
        <dbReference type="PROSITE" id="PS51384"/>
    </source>
</evidence>
<dbReference type="InterPro" id="IPR017938">
    <property type="entry name" value="Riboflavin_synthase-like_b-brl"/>
</dbReference>
<dbReference type="PROSITE" id="PS51085">
    <property type="entry name" value="2FE2S_FER_2"/>
    <property type="match status" value="1"/>
</dbReference>
<dbReference type="EMBL" id="CP016181">
    <property type="protein sequence ID" value="AWY02119.1"/>
    <property type="molecule type" value="Genomic_DNA"/>
</dbReference>
<dbReference type="InterPro" id="IPR039261">
    <property type="entry name" value="FNR_nucleotide-bd"/>
</dbReference>
<reference evidence="4 6" key="1">
    <citation type="submission" date="2016-06" db="EMBL/GenBank/DDBJ databases">
        <title>The sequenced genome of the ice-adhering bacterium Marinomonas primoryensis, from Antarctica.</title>
        <authorList>
            <person name="Graham L."/>
            <person name="Vance T.D.R."/>
            <person name="Davies P.L."/>
        </authorList>
    </citation>
    <scope>NUCLEOTIDE SEQUENCE [LARGE SCALE GENOMIC DNA]</scope>
    <source>
        <strain evidence="4 6">AceL</strain>
    </source>
</reference>
<dbReference type="PROSITE" id="PS51384">
    <property type="entry name" value="FAD_FR"/>
    <property type="match status" value="1"/>
</dbReference>
<dbReference type="PROSITE" id="PS00197">
    <property type="entry name" value="2FE2S_FER_1"/>
    <property type="match status" value="1"/>
</dbReference>
<dbReference type="Gene3D" id="2.40.30.10">
    <property type="entry name" value="Translation factors"/>
    <property type="match status" value="1"/>
</dbReference>
<dbReference type="PANTHER" id="PTHR47354:SF5">
    <property type="entry name" value="PROTEIN RFBI"/>
    <property type="match status" value="1"/>
</dbReference>
<dbReference type="InterPro" id="IPR012675">
    <property type="entry name" value="Beta-grasp_dom_sf"/>
</dbReference>
<dbReference type="PRINTS" id="PR00410">
    <property type="entry name" value="PHEHYDRXLASE"/>
</dbReference>
<dbReference type="Proteomes" id="UP000249898">
    <property type="component" value="Chromosome"/>
</dbReference>
<dbReference type="RefSeq" id="WP_112139260.1">
    <property type="nucleotide sequence ID" value="NZ_CP016181.1"/>
</dbReference>
<protein>
    <submittedName>
        <fullName evidence="4">Oxidoreductase</fullName>
    </submittedName>
</protein>
<dbReference type="Pfam" id="PF00175">
    <property type="entry name" value="NAD_binding_1"/>
    <property type="match status" value="1"/>
</dbReference>
<dbReference type="CDD" id="cd00207">
    <property type="entry name" value="fer2"/>
    <property type="match status" value="1"/>
</dbReference>
<dbReference type="PANTHER" id="PTHR47354">
    <property type="entry name" value="NADH OXIDOREDUCTASE HCR"/>
    <property type="match status" value="1"/>
</dbReference>
<proteinExistence type="predicted"/>
<dbReference type="InterPro" id="IPR001709">
    <property type="entry name" value="Flavoprot_Pyr_Nucl_cyt_Rdtase"/>
</dbReference>
<dbReference type="SUPFAM" id="SSF52343">
    <property type="entry name" value="Ferredoxin reductase-like, C-terminal NADP-linked domain"/>
    <property type="match status" value="1"/>
</dbReference>
<comment type="cofactor">
    <cofactor evidence="1">
        <name>[2Fe-2S] cluster</name>
        <dbReference type="ChEBI" id="CHEBI:190135"/>
    </cofactor>
</comment>
<dbReference type="PRINTS" id="PR00371">
    <property type="entry name" value="FPNCR"/>
</dbReference>
<dbReference type="CDD" id="cd06189">
    <property type="entry name" value="flavin_oxioreductase"/>
    <property type="match status" value="1"/>
</dbReference>
<dbReference type="EMBL" id="CP016181">
    <property type="protein sequence ID" value="AWY01064.1"/>
    <property type="molecule type" value="Genomic_DNA"/>
</dbReference>
<evidence type="ECO:0000313" key="6">
    <source>
        <dbReference type="Proteomes" id="UP000249898"/>
    </source>
</evidence>
<feature type="domain" description="2Fe-2S ferredoxin-type" evidence="2">
    <location>
        <begin position="6"/>
        <end position="107"/>
    </location>
</feature>
<dbReference type="SUPFAM" id="SSF54292">
    <property type="entry name" value="2Fe-2S ferredoxin-like"/>
    <property type="match status" value="1"/>
</dbReference>
<dbReference type="AlphaFoldDB" id="A0A2Z4PVN8"/>
<evidence type="ECO:0000256" key="1">
    <source>
        <dbReference type="ARBA" id="ARBA00034078"/>
    </source>
</evidence>
<dbReference type="InterPro" id="IPR050415">
    <property type="entry name" value="MRET"/>
</dbReference>
<dbReference type="InterPro" id="IPR001433">
    <property type="entry name" value="OxRdtase_FAD/NAD-bd"/>
</dbReference>
<evidence type="ECO:0000259" key="2">
    <source>
        <dbReference type="PROSITE" id="PS51085"/>
    </source>
</evidence>
<dbReference type="InterPro" id="IPR036010">
    <property type="entry name" value="2Fe-2S_ferredoxin-like_sf"/>
</dbReference>
<dbReference type="InterPro" id="IPR008333">
    <property type="entry name" value="Cbr1-like_FAD-bd_dom"/>
</dbReference>
<dbReference type="Gene3D" id="3.40.50.80">
    <property type="entry name" value="Nucleotide-binding domain of ferredoxin-NADP reductase (FNR) module"/>
    <property type="match status" value="1"/>
</dbReference>
<gene>
    <name evidence="4" type="ORF">A8139_14550</name>
    <name evidence="5" type="ORF">A8139_20895</name>
</gene>
<dbReference type="InterPro" id="IPR017927">
    <property type="entry name" value="FAD-bd_FR_type"/>
</dbReference>
<dbReference type="OrthoDB" id="4258484at2"/>
<dbReference type="Gene3D" id="3.10.20.30">
    <property type="match status" value="1"/>
</dbReference>
<sequence>MSDLDFLVTLNNGISFSCNSKKTILYSALKAKVVLPYSCSNGQCGVCITTLLRGEITEIQEQIGLTSEDKLDKRILTCCCAPKSTIHIDAEDLSALHGIEVKTLPARVSNVTYLSDNIGEVKLRLPPTANFRFIEGQYLDVIWNSIRRSYSIASISSEKEITLLIKRFENGQMSDYWFNKIQSNDLLRIEGPKGTFFLRDAAKPLVFLATGTGIAPIKSILNSLEQDADYQQAHPITVYWGNRFTEEFVWQAPFSKLKVDFYNVLSRPVDDWSGETGYVQDIALARQQKMGDSVVYACGSNAMIKSAKQRFLASGLPENRFYSDAFVQSF</sequence>
<dbReference type="Pfam" id="PF00970">
    <property type="entry name" value="FAD_binding_6"/>
    <property type="match status" value="1"/>
</dbReference>
<organism evidence="4 6">
    <name type="scientific">Marinomonas primoryensis</name>
    <dbReference type="NCBI Taxonomy" id="178399"/>
    <lineage>
        <taxon>Bacteria</taxon>
        <taxon>Pseudomonadati</taxon>
        <taxon>Pseudomonadota</taxon>
        <taxon>Gammaproteobacteria</taxon>
        <taxon>Oceanospirillales</taxon>
        <taxon>Oceanospirillaceae</taxon>
        <taxon>Marinomonas</taxon>
    </lineage>
</organism>
<evidence type="ECO:0000313" key="4">
    <source>
        <dbReference type="EMBL" id="AWY01064.1"/>
    </source>
</evidence>
<dbReference type="Pfam" id="PF00111">
    <property type="entry name" value="Fer2"/>
    <property type="match status" value="1"/>
</dbReference>
<evidence type="ECO:0000313" key="5">
    <source>
        <dbReference type="EMBL" id="AWY02119.1"/>
    </source>
</evidence>
<dbReference type="InterPro" id="IPR006058">
    <property type="entry name" value="2Fe2S_fd_BS"/>
</dbReference>
<dbReference type="InterPro" id="IPR001041">
    <property type="entry name" value="2Fe-2S_ferredoxin-type"/>
</dbReference>
<accession>A0A2Z4PVN8</accession>
<name>A0A2Z4PVN8_9GAMM</name>